<dbReference type="InterPro" id="IPR015939">
    <property type="entry name" value="Fum_Rdtase/Succ_DH_flav-like_C"/>
</dbReference>
<keyword evidence="6" id="KW-0662">Pyridine nucleotide biosynthesis</keyword>
<dbReference type="EC" id="1.4.3.16" evidence="4"/>
<name>A0A644YGD9_9ZZZZ</name>
<feature type="domain" description="Fumarate reductase/succinate dehydrogenase flavoprotein-like C-terminal" evidence="10">
    <location>
        <begin position="303"/>
        <end position="385"/>
    </location>
</feature>
<dbReference type="Pfam" id="PF02910">
    <property type="entry name" value="Succ_DH_flav_C"/>
    <property type="match status" value="1"/>
</dbReference>
<dbReference type="Gene3D" id="3.90.700.10">
    <property type="entry name" value="Succinate dehydrogenase/fumarate reductase flavoprotein, catalytic domain"/>
    <property type="match status" value="1"/>
</dbReference>
<evidence type="ECO:0000256" key="6">
    <source>
        <dbReference type="ARBA" id="ARBA00022642"/>
    </source>
</evidence>
<dbReference type="FunFam" id="1.20.58.100:FF:000002">
    <property type="entry name" value="L-aspartate oxidase"/>
    <property type="match status" value="1"/>
</dbReference>
<dbReference type="Gene3D" id="1.20.58.100">
    <property type="entry name" value="Fumarate reductase/succinate dehydrogenase flavoprotein-like, C-terminal domain"/>
    <property type="match status" value="1"/>
</dbReference>
<dbReference type="Pfam" id="PF00890">
    <property type="entry name" value="FAD_binding_2"/>
    <property type="match status" value="1"/>
</dbReference>
<dbReference type="SUPFAM" id="SSF46977">
    <property type="entry name" value="Succinate dehydrogenase/fumarate reductase flavoprotein C-terminal domain"/>
    <property type="match status" value="1"/>
</dbReference>
<evidence type="ECO:0000256" key="7">
    <source>
        <dbReference type="ARBA" id="ARBA00022827"/>
    </source>
</evidence>
<dbReference type="InterPro" id="IPR027477">
    <property type="entry name" value="Succ_DH/fumarate_Rdtase_cat_sf"/>
</dbReference>
<reference evidence="11" key="1">
    <citation type="submission" date="2019-08" db="EMBL/GenBank/DDBJ databases">
        <authorList>
            <person name="Kucharzyk K."/>
            <person name="Murdoch R.W."/>
            <person name="Higgins S."/>
            <person name="Loffler F."/>
        </authorList>
    </citation>
    <scope>NUCLEOTIDE SEQUENCE</scope>
</reference>
<dbReference type="InterPro" id="IPR036188">
    <property type="entry name" value="FAD/NAD-bd_sf"/>
</dbReference>
<dbReference type="PANTHER" id="PTHR42716">
    <property type="entry name" value="L-ASPARTATE OXIDASE"/>
    <property type="match status" value="1"/>
</dbReference>
<comment type="pathway">
    <text evidence="2">Cofactor biosynthesis; NAD(+) biosynthesis; iminoaspartate from L-aspartate (oxidase route): step 1/1.</text>
</comment>
<dbReference type="Gene3D" id="3.50.50.60">
    <property type="entry name" value="FAD/NAD(P)-binding domain"/>
    <property type="match status" value="2"/>
</dbReference>
<dbReference type="SUPFAM" id="SSF51905">
    <property type="entry name" value="FAD/NAD(P)-binding domain"/>
    <property type="match status" value="1"/>
</dbReference>
<comment type="similarity">
    <text evidence="3">Belongs to the FAD-dependent oxidoreductase 2 family. NadB subfamily.</text>
</comment>
<dbReference type="SUPFAM" id="SSF56425">
    <property type="entry name" value="Succinate dehydrogenase/fumarate reductase flavoprotein, catalytic domain"/>
    <property type="match status" value="1"/>
</dbReference>
<proteinExistence type="inferred from homology"/>
<evidence type="ECO:0000256" key="2">
    <source>
        <dbReference type="ARBA" id="ARBA00004950"/>
    </source>
</evidence>
<dbReference type="InterPro" id="IPR037099">
    <property type="entry name" value="Fum_R/Succ_DH_flav-like_C_sf"/>
</dbReference>
<dbReference type="InterPro" id="IPR005288">
    <property type="entry name" value="NadB"/>
</dbReference>
<protein>
    <recommendedName>
        <fullName evidence="4">L-aspartate oxidase</fullName>
        <ecNumber evidence="4">1.4.3.16</ecNumber>
    </recommendedName>
</protein>
<evidence type="ECO:0000256" key="4">
    <source>
        <dbReference type="ARBA" id="ARBA00012173"/>
    </source>
</evidence>
<feature type="domain" description="FAD-dependent oxidoreductase 2 FAD-binding" evidence="9">
    <location>
        <begin position="2"/>
        <end position="255"/>
    </location>
</feature>
<evidence type="ECO:0000259" key="10">
    <source>
        <dbReference type="Pfam" id="PF02910"/>
    </source>
</evidence>
<gene>
    <name evidence="11" type="primary">nadB_14</name>
    <name evidence="11" type="ORF">SDC9_71664</name>
</gene>
<evidence type="ECO:0000256" key="3">
    <source>
        <dbReference type="ARBA" id="ARBA00008562"/>
    </source>
</evidence>
<evidence type="ECO:0000256" key="5">
    <source>
        <dbReference type="ARBA" id="ARBA00022630"/>
    </source>
</evidence>
<evidence type="ECO:0000256" key="8">
    <source>
        <dbReference type="ARBA" id="ARBA00023002"/>
    </source>
</evidence>
<organism evidence="11">
    <name type="scientific">bioreactor metagenome</name>
    <dbReference type="NCBI Taxonomy" id="1076179"/>
    <lineage>
        <taxon>unclassified sequences</taxon>
        <taxon>metagenomes</taxon>
        <taxon>ecological metagenomes</taxon>
    </lineage>
</organism>
<evidence type="ECO:0000259" key="9">
    <source>
        <dbReference type="Pfam" id="PF00890"/>
    </source>
</evidence>
<dbReference type="PANTHER" id="PTHR42716:SF2">
    <property type="entry name" value="L-ASPARTATE OXIDASE, CHLOROPLASTIC"/>
    <property type="match status" value="1"/>
</dbReference>
<evidence type="ECO:0000256" key="1">
    <source>
        <dbReference type="ARBA" id="ARBA00001974"/>
    </source>
</evidence>
<accession>A0A644YGD9</accession>
<evidence type="ECO:0000313" key="11">
    <source>
        <dbReference type="EMBL" id="MPM25174.1"/>
    </source>
</evidence>
<dbReference type="UniPathway" id="UPA00253">
    <property type="reaction ID" value="UER00326"/>
</dbReference>
<sequence length="387" mass="43320">MTEQIREHPNITVLENYFTIEIITEHHLGINVTKRSQNITCFGAYVLNPETGKVDTYISRITLIATGGSGNVYGVTTNPEVATGDGVAMVYRAKGAVENMEFVQFHPTAFFYPTEKPAFLITEALRGAGAVLKTYDGKEFMHRYDQRLSLAPRDIVARAIDSEMKISGADHLYLDARHLGKKKLLEHFPTIFAHCLSKGIDISRDMIPVVPAAHYQCGGIKVDEFGRNNIKNLYATGEVSCTGLHGANRLASNSLLEAAVFSHRAAMDSIEAVKTIEYNNDIPVWDAEGTVLNEEMVLITQTRKELNSIMGSYVGIVRSDLRLNRALVRLKILFEETEDLYRKSVVTKEICELRNMISVGYLIIKMALERKESRGLHYSLDYPPRGN</sequence>
<comment type="caution">
    <text evidence="11">The sequence shown here is derived from an EMBL/GenBank/DDBJ whole genome shotgun (WGS) entry which is preliminary data.</text>
</comment>
<keyword evidence="5" id="KW-0285">Flavoprotein</keyword>
<keyword evidence="8 11" id="KW-0560">Oxidoreductase</keyword>
<dbReference type="AlphaFoldDB" id="A0A644YGD9"/>
<dbReference type="EMBL" id="VSSQ01004431">
    <property type="protein sequence ID" value="MPM25174.1"/>
    <property type="molecule type" value="Genomic_DNA"/>
</dbReference>
<dbReference type="InterPro" id="IPR003953">
    <property type="entry name" value="FAD-dep_OxRdtase_2_FAD-bd"/>
</dbReference>
<dbReference type="FunFam" id="3.90.700.10:FF:000002">
    <property type="entry name" value="L-aspartate oxidase"/>
    <property type="match status" value="1"/>
</dbReference>
<dbReference type="GO" id="GO:0034628">
    <property type="term" value="P:'de novo' NAD+ biosynthetic process from L-aspartate"/>
    <property type="evidence" value="ECO:0007669"/>
    <property type="project" value="TreeGrafter"/>
</dbReference>
<comment type="cofactor">
    <cofactor evidence="1">
        <name>FAD</name>
        <dbReference type="ChEBI" id="CHEBI:57692"/>
    </cofactor>
</comment>
<dbReference type="GO" id="GO:0008734">
    <property type="term" value="F:L-aspartate oxidase activity"/>
    <property type="evidence" value="ECO:0007669"/>
    <property type="project" value="UniProtKB-EC"/>
</dbReference>
<keyword evidence="7" id="KW-0274">FAD</keyword>